<gene>
    <name evidence="3" type="ORF">A2765_05485</name>
</gene>
<feature type="region of interest" description="Disordered" evidence="1">
    <location>
        <begin position="160"/>
        <end position="191"/>
    </location>
</feature>
<sequence length="1472" mass="150550">MSRTDMDRELFGYTPRRASRRRKVLSLSLSLAACVVLAIPVFALAVRFDIPAGTQAFARDSLYTAQTALSLRFDRVSEGVAAAVSGAGRVAESGLPVRGTQTGADALSGLLERVRLLARGAQASSQSGGLHAAWKVPPQVQEFSERIRELLAGLSFSPAARAEPASNPQPGDEPPSQSPPSAAPPGEAHSLWAAPGDVAADIERGAADLSKKVSLAAAAALDAPAHFSGFLRSLFSRFLPDRDLVYVAPPQPDQPSQATPATAKLSRPTTTTVIYQTVTQPVIERVIEASPGLAIMQSGVTEDFLAAKLQELTTSLNARIQNAFIGAAQTARVENLSAITVSGVSGLTDADIPDDITASNYLALTGGTLSGTLAGTNLTLSGDLTVSGAQTLSGAITIPYLTATSSIASSFIQASTTRLSVFDRAYFGGSATSTFDSAGNLSVAGTIAATGGLSTLSNLLLSGSTTLRDFTFGNATGTAATTTSFFSTTASSTNLFTSNFSIGSLTGFLKATAGAVAVALIDLANDVTGILPVGNGGTGWSNIVSGTLLTGNGSNALSTTTVGNGLSLSGGVLSTSFGTTTANTWTALQSFTLGASTTQLSALDALYVGRTATTTIRGDGVASSLPYASSTALTVSGTGYFGTASTTNLTVSSLTQNRIPYIAAAGAFTDASSFTFDGTVLTLPQLLATASTTLQNFTFVNATGTAATTTNFAITSILSSLLKTDSSGNVIPAVSGSDYLTSADVASYPFTTTTHFGTTTSATSTPLFLRGSQYALFASSTSVFTNASTTQLTIGTDFVTSVSGDALELTAAGILNINDVTAAMLAAADFGDFSCGGVTCTFDADTVGTAEFADEDWGDLTAAAGVVSIDEDVIEVANIANGNWGDFTITTNVASLDADVVGDSELDYSQVTLADFSNDADYVKWANATTSLWQTSGLLSTASSTIGAGGQATGLTISGGATTTGSLAITGTTGTTTIASGQGFTVGDSQFVVQQGSGNVGIGTTVPRGKLHVEHGNSYAYFRSSGSGGTVFGATDTIPIVTGSGFVGYGGIGIIPDRWGNATVVDTHTAMYLGGAQRNTNAIAASLVFANWGYFTNTGATAGGLGNATAQGDAVKFKFELHDAGGEFTQRLDLYSRSASAVNTAVLSALSNGSVGIAMTNPSVALDVTGSIEYTGTITDVSDERLKENITPIAQNLEKLRQLNPVSFNMIGATSTQLGFLAQNVQAFFPDAVSVVDPVNGYLGLDYTQLIAPAIGAIQELNLNLEALASTTASSTPQSQSFATSFFSNLFSRLTRWFADAGNGIADFFAKRVRTDELCVGATCVDESELQQLLDLRSQSAAAGRASTPAPAPEPSLAPESEPPPQPAPAEEEAPTPPTSDESRQLEAVEVSTESAGSEPPAEEDAEREIAAELPETDAPSIAPEEIAETADESPDDATQVEPESSDVPAQEPAPELQASEDSVLIEGASAE</sequence>
<name>A0A1F6DBH4_9BACT</name>
<feature type="compositionally biased region" description="Acidic residues" evidence="1">
    <location>
        <begin position="1426"/>
        <end position="1436"/>
    </location>
</feature>
<dbReference type="Proteomes" id="UP000176377">
    <property type="component" value="Unassembled WGS sequence"/>
</dbReference>
<dbReference type="PROSITE" id="PS51257">
    <property type="entry name" value="PROKAR_LIPOPROTEIN"/>
    <property type="match status" value="1"/>
</dbReference>
<feature type="domain" description="Peptidase S74" evidence="2">
    <location>
        <begin position="1182"/>
        <end position="1272"/>
    </location>
</feature>
<reference evidence="3 4" key="1">
    <citation type="journal article" date="2016" name="Nat. Commun.">
        <title>Thousands of microbial genomes shed light on interconnected biogeochemical processes in an aquifer system.</title>
        <authorList>
            <person name="Anantharaman K."/>
            <person name="Brown C.T."/>
            <person name="Hug L.A."/>
            <person name="Sharon I."/>
            <person name="Castelle C.J."/>
            <person name="Probst A.J."/>
            <person name="Thomas B.C."/>
            <person name="Singh A."/>
            <person name="Wilkins M.J."/>
            <person name="Karaoz U."/>
            <person name="Brodie E.L."/>
            <person name="Williams K.H."/>
            <person name="Hubbard S.S."/>
            <person name="Banfield J.F."/>
        </authorList>
    </citation>
    <scope>NUCLEOTIDE SEQUENCE [LARGE SCALE GENOMIC DNA]</scope>
</reference>
<dbReference type="Pfam" id="PF13884">
    <property type="entry name" value="Peptidase_S74"/>
    <property type="match status" value="1"/>
</dbReference>
<dbReference type="EMBL" id="MFLA01000028">
    <property type="protein sequence ID" value="OGG58769.1"/>
    <property type="molecule type" value="Genomic_DNA"/>
</dbReference>
<feature type="compositionally biased region" description="Pro residues" evidence="1">
    <location>
        <begin position="171"/>
        <end position="183"/>
    </location>
</feature>
<organism evidence="3 4">
    <name type="scientific">Candidatus Kaiserbacteria bacterium RIFCSPHIGHO2_01_FULL_56_24</name>
    <dbReference type="NCBI Taxonomy" id="1798487"/>
    <lineage>
        <taxon>Bacteria</taxon>
        <taxon>Candidatus Kaiseribacteriota</taxon>
    </lineage>
</organism>
<proteinExistence type="predicted"/>
<protein>
    <recommendedName>
        <fullName evidence="2">Peptidase S74 domain-containing protein</fullName>
    </recommendedName>
</protein>
<evidence type="ECO:0000313" key="3">
    <source>
        <dbReference type="EMBL" id="OGG58769.1"/>
    </source>
</evidence>
<evidence type="ECO:0000259" key="2">
    <source>
        <dbReference type="PROSITE" id="PS51688"/>
    </source>
</evidence>
<dbReference type="PROSITE" id="PS51688">
    <property type="entry name" value="ICA"/>
    <property type="match status" value="1"/>
</dbReference>
<evidence type="ECO:0000313" key="4">
    <source>
        <dbReference type="Proteomes" id="UP000176377"/>
    </source>
</evidence>
<dbReference type="InterPro" id="IPR030392">
    <property type="entry name" value="S74_ICA"/>
</dbReference>
<accession>A0A1F6DBH4</accession>
<evidence type="ECO:0000256" key="1">
    <source>
        <dbReference type="SAM" id="MobiDB-lite"/>
    </source>
</evidence>
<feature type="region of interest" description="Disordered" evidence="1">
    <location>
        <begin position="1340"/>
        <end position="1472"/>
    </location>
</feature>
<feature type="compositionally biased region" description="Pro residues" evidence="1">
    <location>
        <begin position="1350"/>
        <end position="1368"/>
    </location>
</feature>
<comment type="caution">
    <text evidence="3">The sequence shown here is derived from an EMBL/GenBank/DDBJ whole genome shotgun (WGS) entry which is preliminary data.</text>
</comment>